<keyword evidence="3" id="KW-0150">Chloroplast</keyword>
<dbReference type="Pfam" id="PF11891">
    <property type="entry name" value="RETICULATA-like"/>
    <property type="match status" value="1"/>
</dbReference>
<evidence type="ECO:0000256" key="5">
    <source>
        <dbReference type="ARBA" id="ARBA00022692"/>
    </source>
</evidence>
<keyword evidence="6" id="KW-0809">Transit peptide</keyword>
<dbReference type="EMBL" id="VEPZ02000916">
    <property type="protein sequence ID" value="KAE8711342.1"/>
    <property type="molecule type" value="Genomic_DNA"/>
</dbReference>
<dbReference type="AlphaFoldDB" id="A0A6A3B7T9"/>
<comment type="caution">
    <text evidence="10">The sequence shown here is derived from an EMBL/GenBank/DDBJ whole genome shotgun (WGS) entry which is preliminary data.</text>
</comment>
<gene>
    <name evidence="10" type="ORF">F3Y22_tig00110295pilonHSYRG00012</name>
</gene>
<keyword evidence="4" id="KW-0934">Plastid</keyword>
<evidence type="ECO:0000256" key="8">
    <source>
        <dbReference type="ARBA" id="ARBA00023136"/>
    </source>
</evidence>
<dbReference type="InterPro" id="IPR021825">
    <property type="entry name" value="RETICULATA-related"/>
</dbReference>
<evidence type="ECO:0000256" key="9">
    <source>
        <dbReference type="SAM" id="MobiDB-lite"/>
    </source>
</evidence>
<sequence>MSIAAGLFTPSPPSFSPLPTITPKILTTFPLHLHLRLSSSSSATTLRHARPSPFLALSAGGDGGDINRNDNNSGGEGGGNDDNGKHGGGGDENAGDKNRKEAMIVLAEAGRSTESLPKDLAAAIQAGRIPGSVIERFLGLEKSGLMRWLMQFGGFKERLLADDLFLAKVAMECGVGIFTKTAAEYERRRENFFKELEIVFADVVMAIIADFMLVYLPAPTVSLRPPLAVSAGAISKFFYSCPTMLSGCSSWYFVFTSAAIRCSNAERRKAFAVGTISSLVGTAITNALINARKAVDKSAAIEVENVPILSTSVAYGVYMAVSSNLRYQVLAGVIEQRILEPLLHQHKLVLSALCFAVRTGNTFLGSLLWVDYARLVGIQKAHEENSAT</sequence>
<evidence type="ECO:0008006" key="12">
    <source>
        <dbReference type="Google" id="ProtNLM"/>
    </source>
</evidence>
<evidence type="ECO:0000313" key="10">
    <source>
        <dbReference type="EMBL" id="KAE8711342.1"/>
    </source>
</evidence>
<feature type="compositionally biased region" description="Basic and acidic residues" evidence="9">
    <location>
        <begin position="82"/>
        <end position="98"/>
    </location>
</feature>
<evidence type="ECO:0000256" key="1">
    <source>
        <dbReference type="ARBA" id="ARBA00004508"/>
    </source>
</evidence>
<evidence type="ECO:0000256" key="4">
    <source>
        <dbReference type="ARBA" id="ARBA00022640"/>
    </source>
</evidence>
<reference evidence="10" key="1">
    <citation type="submission" date="2019-09" db="EMBL/GenBank/DDBJ databases">
        <title>Draft genome information of white flower Hibiscus syriacus.</title>
        <authorList>
            <person name="Kim Y.-M."/>
        </authorList>
    </citation>
    <scope>NUCLEOTIDE SEQUENCE [LARGE SCALE GENOMIC DNA]</scope>
    <source>
        <strain evidence="10">YM2019G1</strain>
    </source>
</reference>
<evidence type="ECO:0000256" key="3">
    <source>
        <dbReference type="ARBA" id="ARBA00022528"/>
    </source>
</evidence>
<evidence type="ECO:0000313" key="11">
    <source>
        <dbReference type="Proteomes" id="UP000436088"/>
    </source>
</evidence>
<dbReference type="PANTHER" id="PTHR31620:SF14">
    <property type="entry name" value="PROTEIN RETICULATA-RELATED 4, CHLOROPLASTIC"/>
    <property type="match status" value="1"/>
</dbReference>
<accession>A0A6A3B7T9</accession>
<evidence type="ECO:0000256" key="7">
    <source>
        <dbReference type="ARBA" id="ARBA00022989"/>
    </source>
</evidence>
<comment type="similarity">
    <text evidence="2">Belongs to the RETICULATA family.</text>
</comment>
<evidence type="ECO:0000256" key="6">
    <source>
        <dbReference type="ARBA" id="ARBA00022946"/>
    </source>
</evidence>
<proteinExistence type="inferred from homology"/>
<keyword evidence="11" id="KW-1185">Reference proteome</keyword>
<feature type="region of interest" description="Disordered" evidence="9">
    <location>
        <begin position="57"/>
        <end position="98"/>
    </location>
</feature>
<keyword evidence="5" id="KW-0812">Transmembrane</keyword>
<keyword evidence="7" id="KW-1133">Transmembrane helix</keyword>
<dbReference type="PANTHER" id="PTHR31620">
    <property type="entry name" value="PROTEIN RETICULATA-RELATED 2, CHLOROPLASTIC-RELATED"/>
    <property type="match status" value="1"/>
</dbReference>
<name>A0A6A3B7T9_HIBSY</name>
<protein>
    <recommendedName>
        <fullName evidence="12">Protein RETICULATA-RELATED 4</fullName>
    </recommendedName>
</protein>
<comment type="subcellular location">
    <subcellularLocation>
        <location evidence="1">Plastid</location>
        <location evidence="1">Chloroplast membrane</location>
        <topology evidence="1">Multi-pass membrane protein</topology>
    </subcellularLocation>
</comment>
<dbReference type="Proteomes" id="UP000436088">
    <property type="component" value="Unassembled WGS sequence"/>
</dbReference>
<dbReference type="GO" id="GO:0031969">
    <property type="term" value="C:chloroplast membrane"/>
    <property type="evidence" value="ECO:0007669"/>
    <property type="project" value="UniProtKB-SubCell"/>
</dbReference>
<organism evidence="10 11">
    <name type="scientific">Hibiscus syriacus</name>
    <name type="common">Rose of Sharon</name>
    <dbReference type="NCBI Taxonomy" id="106335"/>
    <lineage>
        <taxon>Eukaryota</taxon>
        <taxon>Viridiplantae</taxon>
        <taxon>Streptophyta</taxon>
        <taxon>Embryophyta</taxon>
        <taxon>Tracheophyta</taxon>
        <taxon>Spermatophyta</taxon>
        <taxon>Magnoliopsida</taxon>
        <taxon>eudicotyledons</taxon>
        <taxon>Gunneridae</taxon>
        <taxon>Pentapetalae</taxon>
        <taxon>rosids</taxon>
        <taxon>malvids</taxon>
        <taxon>Malvales</taxon>
        <taxon>Malvaceae</taxon>
        <taxon>Malvoideae</taxon>
        <taxon>Hibiscus</taxon>
    </lineage>
</organism>
<evidence type="ECO:0000256" key="2">
    <source>
        <dbReference type="ARBA" id="ARBA00010793"/>
    </source>
</evidence>
<keyword evidence="8" id="KW-0472">Membrane</keyword>